<proteinExistence type="inferred from homology"/>
<evidence type="ECO:0000256" key="4">
    <source>
        <dbReference type="SAM" id="SignalP"/>
    </source>
</evidence>
<feature type="chain" id="PRO_5039944198" description="Pectinesterase inhibitor domain-containing protein" evidence="4">
    <location>
        <begin position="27"/>
        <end position="324"/>
    </location>
</feature>
<dbReference type="PANTHER" id="PTHR36710:SF23">
    <property type="entry name" value="PECTINESTERASE INHIBITOR DOMAIN-CONTAINING PROTEIN"/>
    <property type="match status" value="1"/>
</dbReference>
<feature type="domain" description="Pectinesterase inhibitor" evidence="5">
    <location>
        <begin position="176"/>
        <end position="318"/>
    </location>
</feature>
<keyword evidence="1 4" id="KW-0732">Signal</keyword>
<evidence type="ECO:0000256" key="1">
    <source>
        <dbReference type="ARBA" id="ARBA00022729"/>
    </source>
</evidence>
<evidence type="ECO:0000256" key="3">
    <source>
        <dbReference type="ARBA" id="ARBA00038471"/>
    </source>
</evidence>
<dbReference type="Gene3D" id="1.20.140.40">
    <property type="entry name" value="Invertase/pectin methylesterase inhibitor family protein"/>
    <property type="match status" value="2"/>
</dbReference>
<organism evidence="6 7">
    <name type="scientific">Solanum commersonii</name>
    <name type="common">Commerson's wild potato</name>
    <name type="synonym">Commerson's nightshade</name>
    <dbReference type="NCBI Taxonomy" id="4109"/>
    <lineage>
        <taxon>Eukaryota</taxon>
        <taxon>Viridiplantae</taxon>
        <taxon>Streptophyta</taxon>
        <taxon>Embryophyta</taxon>
        <taxon>Tracheophyta</taxon>
        <taxon>Spermatophyta</taxon>
        <taxon>Magnoliopsida</taxon>
        <taxon>eudicotyledons</taxon>
        <taxon>Gunneridae</taxon>
        <taxon>Pentapetalae</taxon>
        <taxon>asterids</taxon>
        <taxon>lamiids</taxon>
        <taxon>Solanales</taxon>
        <taxon>Solanaceae</taxon>
        <taxon>Solanoideae</taxon>
        <taxon>Solaneae</taxon>
        <taxon>Solanum</taxon>
    </lineage>
</organism>
<dbReference type="InterPro" id="IPR035513">
    <property type="entry name" value="Invertase/methylesterase_inhib"/>
</dbReference>
<dbReference type="InterPro" id="IPR052421">
    <property type="entry name" value="PCW_Enzyme_Inhibitor"/>
</dbReference>
<evidence type="ECO:0000313" key="7">
    <source>
        <dbReference type="Proteomes" id="UP000824120"/>
    </source>
</evidence>
<dbReference type="PANTHER" id="PTHR36710">
    <property type="entry name" value="PECTINESTERASE INHIBITOR-LIKE"/>
    <property type="match status" value="1"/>
</dbReference>
<dbReference type="SMART" id="SM00856">
    <property type="entry name" value="PMEI"/>
    <property type="match status" value="2"/>
</dbReference>
<sequence>MTSFFPSYILPLVFVAIIFNFQTSLCDISADEALIAGICRQVQDPPFCLITFRQILAHPYVPEEVTEAAIAQASQNANNNRAFIEDAKAAAKDKETQDLYAICDSSYGLLITVLQDATKSLVNKDYNGLENDLIKCYKFVSDCQNALGSKTTPEMLDRILVANIFNFQTALCDINVDKTLIASICKQVKDPTLCLTTCRQILAHSYVPEEVTRAAIAQSLQNVNNNHVFIVTAKAAAKDKETQDLYAICDVGYGLMITILQDAAQSLVNKNYIVLENDLSKCPRFVSDCHNALGSKTTPEMLDRSRKQFDLLIMSKVVEGLIKK</sequence>
<dbReference type="Pfam" id="PF04043">
    <property type="entry name" value="PMEI"/>
    <property type="match status" value="2"/>
</dbReference>
<comment type="caution">
    <text evidence="6">The sequence shown here is derived from an EMBL/GenBank/DDBJ whole genome shotgun (WGS) entry which is preliminary data.</text>
</comment>
<feature type="signal peptide" evidence="4">
    <location>
        <begin position="1"/>
        <end position="26"/>
    </location>
</feature>
<dbReference type="SUPFAM" id="SSF101148">
    <property type="entry name" value="Plant invertase/pectin methylesterase inhibitor"/>
    <property type="match status" value="2"/>
</dbReference>
<dbReference type="InterPro" id="IPR006501">
    <property type="entry name" value="Pectinesterase_inhib_dom"/>
</dbReference>
<dbReference type="GO" id="GO:0004857">
    <property type="term" value="F:enzyme inhibitor activity"/>
    <property type="evidence" value="ECO:0007669"/>
    <property type="project" value="InterPro"/>
</dbReference>
<evidence type="ECO:0000313" key="6">
    <source>
        <dbReference type="EMBL" id="KAG5575210.1"/>
    </source>
</evidence>
<protein>
    <recommendedName>
        <fullName evidence="5">Pectinesterase inhibitor domain-containing protein</fullName>
    </recommendedName>
</protein>
<feature type="domain" description="Pectinesterase inhibitor" evidence="5">
    <location>
        <begin position="30"/>
        <end position="171"/>
    </location>
</feature>
<reference evidence="6 7" key="1">
    <citation type="submission" date="2020-09" db="EMBL/GenBank/DDBJ databases">
        <title>De no assembly of potato wild relative species, Solanum commersonii.</title>
        <authorList>
            <person name="Cho K."/>
        </authorList>
    </citation>
    <scope>NUCLEOTIDE SEQUENCE [LARGE SCALE GENOMIC DNA]</scope>
    <source>
        <strain evidence="6">LZ3.2</strain>
        <tissue evidence="6">Leaf</tissue>
    </source>
</reference>
<evidence type="ECO:0000259" key="5">
    <source>
        <dbReference type="SMART" id="SM00856"/>
    </source>
</evidence>
<name>A0A9J5WHZ8_SOLCO</name>
<keyword evidence="2" id="KW-1015">Disulfide bond</keyword>
<evidence type="ECO:0000256" key="2">
    <source>
        <dbReference type="ARBA" id="ARBA00023157"/>
    </source>
</evidence>
<keyword evidence="7" id="KW-1185">Reference proteome</keyword>
<dbReference type="AlphaFoldDB" id="A0A9J5WHZ8"/>
<accession>A0A9J5WHZ8</accession>
<dbReference type="EMBL" id="JACXVP010000011">
    <property type="protein sequence ID" value="KAG5575210.1"/>
    <property type="molecule type" value="Genomic_DNA"/>
</dbReference>
<comment type="similarity">
    <text evidence="3">Belongs to the PMEI family.</text>
</comment>
<dbReference type="OrthoDB" id="1094948at2759"/>
<gene>
    <name evidence="6" type="ORF">H5410_055344</name>
</gene>
<dbReference type="NCBIfam" id="TIGR01614">
    <property type="entry name" value="PME_inhib"/>
    <property type="match status" value="2"/>
</dbReference>
<dbReference type="Proteomes" id="UP000824120">
    <property type="component" value="Chromosome 11"/>
</dbReference>